<dbReference type="PANTHER" id="PTHR12558">
    <property type="entry name" value="CELL DIVISION CYCLE 16,23,27"/>
    <property type="match status" value="1"/>
</dbReference>
<gene>
    <name evidence="4" type="ORF">PPYR1160_LOCUS6359</name>
</gene>
<accession>A0A7R9U6X7</accession>
<evidence type="ECO:0000256" key="2">
    <source>
        <dbReference type="PROSITE-ProRule" id="PRU00339"/>
    </source>
</evidence>
<evidence type="ECO:0000313" key="4">
    <source>
        <dbReference type="EMBL" id="CAD8256867.1"/>
    </source>
</evidence>
<organism evidence="4">
    <name type="scientific">Pinguiococcus pyrenoidosus</name>
    <dbReference type="NCBI Taxonomy" id="172671"/>
    <lineage>
        <taxon>Eukaryota</taxon>
        <taxon>Sar</taxon>
        <taxon>Stramenopiles</taxon>
        <taxon>Ochrophyta</taxon>
        <taxon>Pinguiophyceae</taxon>
        <taxon>Pinguiochrysidales</taxon>
        <taxon>Pinguiochrysidaceae</taxon>
        <taxon>Pinguiococcus</taxon>
    </lineage>
</organism>
<evidence type="ECO:0000256" key="3">
    <source>
        <dbReference type="SAM" id="MobiDB-lite"/>
    </source>
</evidence>
<dbReference type="Pfam" id="PF13181">
    <property type="entry name" value="TPR_8"/>
    <property type="match status" value="1"/>
</dbReference>
<dbReference type="Pfam" id="PF13432">
    <property type="entry name" value="TPR_16"/>
    <property type="match status" value="2"/>
</dbReference>
<dbReference type="SMART" id="SM00028">
    <property type="entry name" value="TPR"/>
    <property type="match status" value="7"/>
</dbReference>
<feature type="region of interest" description="Disordered" evidence="3">
    <location>
        <begin position="502"/>
        <end position="526"/>
    </location>
</feature>
<dbReference type="InterPro" id="IPR011990">
    <property type="entry name" value="TPR-like_helical_dom_sf"/>
</dbReference>
<feature type="repeat" description="TPR" evidence="2">
    <location>
        <begin position="320"/>
        <end position="353"/>
    </location>
</feature>
<dbReference type="GO" id="GO:0016567">
    <property type="term" value="P:protein ubiquitination"/>
    <property type="evidence" value="ECO:0007669"/>
    <property type="project" value="TreeGrafter"/>
</dbReference>
<proteinExistence type="predicted"/>
<dbReference type="Gene3D" id="1.25.40.10">
    <property type="entry name" value="Tetratricopeptide repeat domain"/>
    <property type="match status" value="1"/>
</dbReference>
<dbReference type="EMBL" id="HBEA01008260">
    <property type="protein sequence ID" value="CAD8256867.1"/>
    <property type="molecule type" value="Transcribed_RNA"/>
</dbReference>
<dbReference type="GO" id="GO:0051301">
    <property type="term" value="P:cell division"/>
    <property type="evidence" value="ECO:0007669"/>
    <property type="project" value="TreeGrafter"/>
</dbReference>
<name>A0A7R9U6X7_9STRA</name>
<dbReference type="SUPFAM" id="SSF48452">
    <property type="entry name" value="TPR-like"/>
    <property type="match status" value="2"/>
</dbReference>
<feature type="repeat" description="TPR" evidence="2">
    <location>
        <begin position="456"/>
        <end position="489"/>
    </location>
</feature>
<evidence type="ECO:0008006" key="5">
    <source>
        <dbReference type="Google" id="ProtNLM"/>
    </source>
</evidence>
<protein>
    <recommendedName>
        <fullName evidence="5">Anaphase-promoting complex subunit 7</fullName>
    </recommendedName>
</protein>
<dbReference type="AlphaFoldDB" id="A0A7R9U6X7"/>
<dbReference type="PROSITE" id="PS50005">
    <property type="entry name" value="TPR"/>
    <property type="match status" value="2"/>
</dbReference>
<keyword evidence="1 2" id="KW-0802">TPR repeat</keyword>
<dbReference type="GO" id="GO:0045842">
    <property type="term" value="P:positive regulation of mitotic metaphase/anaphase transition"/>
    <property type="evidence" value="ECO:0007669"/>
    <property type="project" value="TreeGrafter"/>
</dbReference>
<dbReference type="GO" id="GO:0005680">
    <property type="term" value="C:anaphase-promoting complex"/>
    <property type="evidence" value="ECO:0007669"/>
    <property type="project" value="TreeGrafter"/>
</dbReference>
<feature type="compositionally biased region" description="Basic and acidic residues" evidence="3">
    <location>
        <begin position="515"/>
        <end position="526"/>
    </location>
</feature>
<dbReference type="PANTHER" id="PTHR12558:SF36">
    <property type="entry name" value="ANAPHASE-PROMOTING COMPLEX SUBUNIT 7"/>
    <property type="match status" value="1"/>
</dbReference>
<dbReference type="InterPro" id="IPR019734">
    <property type="entry name" value="TPR_rpt"/>
</dbReference>
<evidence type="ECO:0000256" key="1">
    <source>
        <dbReference type="ARBA" id="ARBA00022803"/>
    </source>
</evidence>
<sequence length="526" mass="58317">MEELDGSTLANQLQRLVDAGLVRSAEQLGAYALSQQYKWDQQTAATVMESFADALCRTNQPRRAVRYFRTARQMHPSRGDDFVRLTCKIARAMADYDDATGVARTLSDLQLELLPVDALILLGRACRDTGRMVLGQQALLQALQSEPFALEAIPILASMDVATGDILRAITAGFGNEKVQCPLWLAELVNAECQAVNASEKEALKHFEHVKNTFSTSSLLLGQMGRLHVMQDSFGEARTLFERAHCVDEESVDGMDYYAALLSRENDLEDLNSLVYSLKENAPDRPEPWTAAAFYCHARGQNDRALLFLDRAMSLKPQLSLAYQLRGRVLLDTGNAASAVEAFQESIRLQKDMYSYRGLVEAQLEDNKLNAALHTAREVLEAKPKDTRALVLTGRVLARTTNGAEKAIRVLKKAVSIRPRMEEAVLELAAAYALNDNHSAAAETLREALRHVSQSPVVHVRLADACAMIGSTEEALKHYHLAAALDPENEDARTGIERLEQTLHADSMDQDELDVSDRRDDSDYVT</sequence>
<reference evidence="4" key="1">
    <citation type="submission" date="2021-01" db="EMBL/GenBank/DDBJ databases">
        <authorList>
            <person name="Corre E."/>
            <person name="Pelletier E."/>
            <person name="Niang G."/>
            <person name="Scheremetjew M."/>
            <person name="Finn R."/>
            <person name="Kale V."/>
            <person name="Holt S."/>
            <person name="Cochrane G."/>
            <person name="Meng A."/>
            <person name="Brown T."/>
            <person name="Cohen L."/>
        </authorList>
    </citation>
    <scope>NUCLEOTIDE SEQUENCE</scope>
    <source>
        <strain evidence="4">CCMP2078</strain>
    </source>
</reference>